<dbReference type="EMBL" id="JAVHJO010000005">
    <property type="protein sequence ID" value="KAK6540198.1"/>
    <property type="molecule type" value="Genomic_DNA"/>
</dbReference>
<comment type="caution">
    <text evidence="1">The sequence shown here is derived from an EMBL/GenBank/DDBJ whole genome shotgun (WGS) entry which is preliminary data.</text>
</comment>
<reference evidence="1 2" key="1">
    <citation type="submission" date="2019-10" db="EMBL/GenBank/DDBJ databases">
        <authorList>
            <person name="Palmer J.M."/>
        </authorList>
    </citation>
    <scope>NUCLEOTIDE SEQUENCE [LARGE SCALE GENOMIC DNA]</scope>
    <source>
        <strain evidence="1 2">TWF694</strain>
    </source>
</reference>
<name>A0AAV9XK34_9PEZI</name>
<sequence>MQPVAKRPRHSSAPQPLIKNISLSIVKNNNTIARTVTPTFIITPDPMRASTMNNGIFKPPVRAKAAVPIITPKDHIPPATTDKSTIPTVLLSNEAEEARTVAKNTKRKRRGVR</sequence>
<evidence type="ECO:0000313" key="1">
    <source>
        <dbReference type="EMBL" id="KAK6540198.1"/>
    </source>
</evidence>
<protein>
    <submittedName>
        <fullName evidence="1">Uncharacterized protein</fullName>
    </submittedName>
</protein>
<dbReference type="AlphaFoldDB" id="A0AAV9XK34"/>
<organism evidence="1 2">
    <name type="scientific">Orbilia ellipsospora</name>
    <dbReference type="NCBI Taxonomy" id="2528407"/>
    <lineage>
        <taxon>Eukaryota</taxon>
        <taxon>Fungi</taxon>
        <taxon>Dikarya</taxon>
        <taxon>Ascomycota</taxon>
        <taxon>Pezizomycotina</taxon>
        <taxon>Orbiliomycetes</taxon>
        <taxon>Orbiliales</taxon>
        <taxon>Orbiliaceae</taxon>
        <taxon>Orbilia</taxon>
    </lineage>
</organism>
<gene>
    <name evidence="1" type="ORF">TWF694_009017</name>
</gene>
<keyword evidence="2" id="KW-1185">Reference proteome</keyword>
<accession>A0AAV9XK34</accession>
<evidence type="ECO:0000313" key="2">
    <source>
        <dbReference type="Proteomes" id="UP001365542"/>
    </source>
</evidence>
<dbReference type="Proteomes" id="UP001365542">
    <property type="component" value="Unassembled WGS sequence"/>
</dbReference>
<proteinExistence type="predicted"/>